<evidence type="ECO:0000256" key="3">
    <source>
        <dbReference type="ARBA" id="ARBA00093310"/>
    </source>
</evidence>
<feature type="non-terminal residue" evidence="6">
    <location>
        <position position="1"/>
    </location>
</feature>
<evidence type="ECO:0000256" key="1">
    <source>
        <dbReference type="ARBA" id="ARBA00022723"/>
    </source>
</evidence>
<comment type="function">
    <text evidence="3">The B regulatory subunit might modulate substrate selectivity and catalytic activity, and might also direct the localization of the catalytic enzyme to a particular subcellular compartment.</text>
</comment>
<dbReference type="Pfam" id="PF21161">
    <property type="entry name" value="P2R3B_EF-hand"/>
    <property type="match status" value="1"/>
</dbReference>
<dbReference type="FunFam" id="1.10.238.10:FF:000628">
    <property type="entry name" value="Serine/threonine-protein phosphatase 2A regulatory subunit B'' subunit beta"/>
    <property type="match status" value="1"/>
</dbReference>
<dbReference type="PANTHER" id="PTHR14095:SF0">
    <property type="entry name" value="MIP22305P"/>
    <property type="match status" value="1"/>
</dbReference>
<dbReference type="FunFam" id="1.10.238.230:FF:000001">
    <property type="entry name" value="Serine/threonine-protein phosphatase 2A regulatory subunit B'' subunit beta"/>
    <property type="match status" value="1"/>
</dbReference>
<dbReference type="InterPro" id="IPR018247">
    <property type="entry name" value="EF_Hand_1_Ca_BS"/>
</dbReference>
<proteinExistence type="predicted"/>
<feature type="compositionally biased region" description="Acidic residues" evidence="4">
    <location>
        <begin position="915"/>
        <end position="932"/>
    </location>
</feature>
<evidence type="ECO:0000313" key="6">
    <source>
        <dbReference type="EMBL" id="JAS42115.1"/>
    </source>
</evidence>
<dbReference type="GO" id="GO:0005509">
    <property type="term" value="F:calcium ion binding"/>
    <property type="evidence" value="ECO:0007669"/>
    <property type="project" value="InterPro"/>
</dbReference>
<dbReference type="PROSITE" id="PS50222">
    <property type="entry name" value="EF_HAND_2"/>
    <property type="match status" value="1"/>
</dbReference>
<feature type="compositionally biased region" description="Low complexity" evidence="4">
    <location>
        <begin position="374"/>
        <end position="392"/>
    </location>
</feature>
<dbReference type="GO" id="GO:0019888">
    <property type="term" value="F:protein phosphatase regulator activity"/>
    <property type="evidence" value="ECO:0007669"/>
    <property type="project" value="TreeGrafter"/>
</dbReference>
<dbReference type="GO" id="GO:0000159">
    <property type="term" value="C:protein phosphatase type 2A complex"/>
    <property type="evidence" value="ECO:0007669"/>
    <property type="project" value="TreeGrafter"/>
</dbReference>
<sequence>VNVVPVPQAPELAELVLDTERDLTPETVSYLLHHHPQLREMATTANPRAGHLSEPEEDIAAIAKQISDHAEAIYQTWKSRGLAPTEILNCHTNSTAADKFGSALTPQREQSSSSPVVDLLSTPSSLNTNNLEQLVNNFVVEDKARIARQKTNPTQKPIPSSIQFALQKFEKKAAEPIKVVPKQTNQRQSDPILRNYSNTTPKPFQPKPSNVSPYIMDTIETTFPEDIEKSKTTKTEEGGSGMTTWPLKNKTVGDTIKKLGGNLESKTENKYSTMPKTTGTEYLDEVAKEEERLINALKTGIIIAEDPNSTRNAGKKTTGLLQKKVLKDKPKEVVSNADVVDYARVSDKKAELKQVLNKVNVLSKVEAFSKAEAQQQQQPVVVRRSPAVRAPSGSVPHPELRTGAARVTTNPVRPFLTRGSVAERVLIFEKCPTELILEKRGKGNAVSSWRNTSVDVQAKAQNYSRDSLSSTKSGPPPHTTLQRHAKANRSLLIPRFHYPQGKPGDQSQLEMTIVNLRQVFLGLPNQQATREQFAAVTKAAGCPLYWKAPLFIACGGEKLGYVELNTIVEYWHNLCSTCHDAASRFLRIATRSSNRNYLLPEDFMALVQDVVDTHPGLTFLKEAQEFHSRYVHTVISRIYYCVNQSWSGQITLPELRRSDLLRVVDTLEVEDDINQVTQYFSYEHFYVIYCKFWELDRDHDLFIDKNDLARHSDHALSTRLIDRIFSGTVTRGKTVSQLNGSPDAKMSYTEFVWFLLAEEDKQHPRAIEYWFRCMDLDGDGYLSMYELEYFYDEQLQRMEAIGIECLPFEDCLCQMLDMIRPQIPDKISLTDLKRCKMTPIFFDTFFNLEKYLDHEQRDPFASQRDHDTEMSDWDRYAAEEYELLVAEEGGNDNHDDFAYEDILSPNLDKILPAEVSDDSSSDYAADSDDCSL</sequence>
<gene>
    <name evidence="6" type="ORF">g.34764</name>
</gene>
<dbReference type="PROSITE" id="PS00018">
    <property type="entry name" value="EF_HAND_1"/>
    <property type="match status" value="1"/>
</dbReference>
<accession>A0A1B6EVW0</accession>
<dbReference type="InterPro" id="IPR041534">
    <property type="entry name" value="EF-hand_13"/>
</dbReference>
<organism evidence="6">
    <name type="scientific">Cuerna arida</name>
    <dbReference type="NCBI Taxonomy" id="1464854"/>
    <lineage>
        <taxon>Eukaryota</taxon>
        <taxon>Metazoa</taxon>
        <taxon>Ecdysozoa</taxon>
        <taxon>Arthropoda</taxon>
        <taxon>Hexapoda</taxon>
        <taxon>Insecta</taxon>
        <taxon>Pterygota</taxon>
        <taxon>Neoptera</taxon>
        <taxon>Paraneoptera</taxon>
        <taxon>Hemiptera</taxon>
        <taxon>Auchenorrhyncha</taxon>
        <taxon>Membracoidea</taxon>
        <taxon>Cicadellidae</taxon>
        <taxon>Cicadellinae</taxon>
        <taxon>Proconiini</taxon>
        <taxon>Cuerna</taxon>
    </lineage>
</organism>
<dbReference type="Pfam" id="PF13499">
    <property type="entry name" value="EF-hand_7"/>
    <property type="match status" value="1"/>
</dbReference>
<feature type="domain" description="EF-hand" evidence="5">
    <location>
        <begin position="762"/>
        <end position="797"/>
    </location>
</feature>
<feature type="region of interest" description="Disordered" evidence="4">
    <location>
        <begin position="461"/>
        <end position="481"/>
    </location>
</feature>
<dbReference type="FunFam" id="1.10.238.220:FF:000001">
    <property type="entry name" value="Serine/threonine-protein phosphatase 2A regulatory subunit B'' subunit alpha"/>
    <property type="match status" value="1"/>
</dbReference>
<dbReference type="EMBL" id="GECZ01027654">
    <property type="protein sequence ID" value="JAS42115.1"/>
    <property type="molecule type" value="Transcribed_RNA"/>
</dbReference>
<feature type="compositionally biased region" description="Polar residues" evidence="4">
    <location>
        <begin position="461"/>
        <end position="473"/>
    </location>
</feature>
<dbReference type="PANTHER" id="PTHR14095">
    <property type="entry name" value="PHOSPHATASE 2A REGULATORY SUBUNIT-RELATED"/>
    <property type="match status" value="1"/>
</dbReference>
<evidence type="ECO:0000256" key="2">
    <source>
        <dbReference type="ARBA" id="ARBA00022837"/>
    </source>
</evidence>
<dbReference type="InterPro" id="IPR048855">
    <property type="entry name" value="P2R3A_B_D_EF-hand"/>
</dbReference>
<dbReference type="Gene3D" id="1.10.238.10">
    <property type="entry name" value="EF-hand"/>
    <property type="match status" value="1"/>
</dbReference>
<evidence type="ECO:0000259" key="5">
    <source>
        <dbReference type="PROSITE" id="PS50222"/>
    </source>
</evidence>
<feature type="region of interest" description="Disordered" evidence="4">
    <location>
        <begin position="182"/>
        <end position="212"/>
    </location>
</feature>
<dbReference type="InterPro" id="IPR002048">
    <property type="entry name" value="EF_hand_dom"/>
</dbReference>
<reference evidence="6" key="1">
    <citation type="submission" date="2015-11" db="EMBL/GenBank/DDBJ databases">
        <title>De novo transcriptome assembly of four potential Pierce s Disease insect vectors from Arizona vineyards.</title>
        <authorList>
            <person name="Tassone E.E."/>
        </authorList>
    </citation>
    <scope>NUCLEOTIDE SEQUENCE</scope>
</reference>
<dbReference type="Gene3D" id="1.10.238.230">
    <property type="match status" value="1"/>
</dbReference>
<feature type="region of interest" description="Disordered" evidence="4">
    <location>
        <begin position="913"/>
        <end position="932"/>
    </location>
</feature>
<keyword evidence="1" id="KW-0479">Metal-binding</keyword>
<name>A0A1B6EVW0_9HEMI</name>
<dbReference type="AlphaFoldDB" id="A0A1B6EVW0"/>
<evidence type="ECO:0000256" key="4">
    <source>
        <dbReference type="SAM" id="MobiDB-lite"/>
    </source>
</evidence>
<keyword evidence="2" id="KW-0106">Calcium</keyword>
<dbReference type="SUPFAM" id="SSF47473">
    <property type="entry name" value="EF-hand"/>
    <property type="match status" value="2"/>
</dbReference>
<protein>
    <recommendedName>
        <fullName evidence="5">EF-hand domain-containing protein</fullName>
    </recommendedName>
</protein>
<feature type="region of interest" description="Disordered" evidence="4">
    <location>
        <begin position="374"/>
        <end position="400"/>
    </location>
</feature>
<dbReference type="Pfam" id="PF17958">
    <property type="entry name" value="EF-hand_13"/>
    <property type="match status" value="1"/>
</dbReference>
<dbReference type="InterPro" id="IPR011992">
    <property type="entry name" value="EF-hand-dom_pair"/>
</dbReference>
<dbReference type="Gene3D" id="1.10.238.220">
    <property type="match status" value="1"/>
</dbReference>